<sequence length="30" mass="3498">MTRKWPGFLPGLFLLRDKMKLSPPLKQAMP</sequence>
<gene>
    <name evidence="1" type="ORF">BDD14_4210</name>
</gene>
<accession>A0A4Q7YZK4</accession>
<evidence type="ECO:0000313" key="1">
    <source>
        <dbReference type="EMBL" id="RZU42619.1"/>
    </source>
</evidence>
<protein>
    <submittedName>
        <fullName evidence="1">Uncharacterized protein</fullName>
    </submittedName>
</protein>
<name>A0A4Q7YZK4_9BACT</name>
<dbReference type="EMBL" id="SHKW01000001">
    <property type="protein sequence ID" value="RZU42619.1"/>
    <property type="molecule type" value="Genomic_DNA"/>
</dbReference>
<keyword evidence="2" id="KW-1185">Reference proteome</keyword>
<dbReference type="Proteomes" id="UP000292958">
    <property type="component" value="Unassembled WGS sequence"/>
</dbReference>
<comment type="caution">
    <text evidence="1">The sequence shown here is derived from an EMBL/GenBank/DDBJ whole genome shotgun (WGS) entry which is preliminary data.</text>
</comment>
<reference evidence="1 2" key="1">
    <citation type="submission" date="2019-02" db="EMBL/GenBank/DDBJ databases">
        <title>Genomic Encyclopedia of Archaeal and Bacterial Type Strains, Phase II (KMG-II): from individual species to whole genera.</title>
        <authorList>
            <person name="Goeker M."/>
        </authorList>
    </citation>
    <scope>NUCLEOTIDE SEQUENCE [LARGE SCALE GENOMIC DNA]</scope>
    <source>
        <strain evidence="1 2">DSM 18101</strain>
    </source>
</reference>
<evidence type="ECO:0000313" key="2">
    <source>
        <dbReference type="Proteomes" id="UP000292958"/>
    </source>
</evidence>
<dbReference type="AlphaFoldDB" id="A0A4Q7YZK4"/>
<organism evidence="1 2">
    <name type="scientific">Edaphobacter modestus</name>
    <dbReference type="NCBI Taxonomy" id="388466"/>
    <lineage>
        <taxon>Bacteria</taxon>
        <taxon>Pseudomonadati</taxon>
        <taxon>Acidobacteriota</taxon>
        <taxon>Terriglobia</taxon>
        <taxon>Terriglobales</taxon>
        <taxon>Acidobacteriaceae</taxon>
        <taxon>Edaphobacter</taxon>
    </lineage>
</organism>
<proteinExistence type="predicted"/>